<dbReference type="EMBL" id="JACHET010000001">
    <property type="protein sequence ID" value="MBB6183953.1"/>
    <property type="molecule type" value="Genomic_DNA"/>
</dbReference>
<feature type="region of interest" description="Disordered" evidence="1">
    <location>
        <begin position="247"/>
        <end position="266"/>
    </location>
</feature>
<proteinExistence type="predicted"/>
<sequence>MSLSASHDLNLLSQAEQHTQSQSQANAGGEVGVSIGQTTGIYATVNGGKGRTHGNGTTHLDTQIGADDTLNLFAGNDATIQGAQATGNTVLADIGHDLHIASEQDTNDYASNNWQGSVTVVYGFSGGGAGVSGSASAAQTDSKYKSVTQTSGIAAGDGGYDISVGHHTDLTGGVIASTADPSRNLFSTGSLSYSDIQNEADYSAWSASVGGGYGTGNASNMSGFTPSGSIPQGKSEHSVTHSGIAQGTVDIRDNPGQDLSGLDRNPDIDAQGLKTIFDAQKVAENQEAGQVAGYVGMRAAGDLEHKEGWKAGSGQATVTHAVVGAAVAALGGGNVLQGGGGRPVLPRVKPRRPIMRRQVPP</sequence>
<accession>A0A841KEA4</accession>
<dbReference type="InterPro" id="IPR025157">
    <property type="entry name" value="Hemagglutinin_rpt"/>
</dbReference>
<dbReference type="Pfam" id="PF13332">
    <property type="entry name" value="Fil_haemagg_2"/>
    <property type="match status" value="1"/>
</dbReference>
<evidence type="ECO:0008006" key="4">
    <source>
        <dbReference type="Google" id="ProtNLM"/>
    </source>
</evidence>
<protein>
    <recommendedName>
        <fullName evidence="4">Adhesin</fullName>
    </recommendedName>
</protein>
<evidence type="ECO:0000256" key="1">
    <source>
        <dbReference type="SAM" id="MobiDB-lite"/>
    </source>
</evidence>
<dbReference type="GO" id="GO:0003824">
    <property type="term" value="F:catalytic activity"/>
    <property type="evidence" value="ECO:0007669"/>
    <property type="project" value="UniProtKB-ARBA"/>
</dbReference>
<reference evidence="2 3" key="1">
    <citation type="submission" date="2020-08" db="EMBL/GenBank/DDBJ databases">
        <title>Genomic Encyclopedia of Type Strains, Phase IV (KMG-IV): sequencing the most valuable type-strain genomes for metagenomic binning, comparative biology and taxonomic classification.</title>
        <authorList>
            <person name="Goeker M."/>
        </authorList>
    </citation>
    <scope>NUCLEOTIDE SEQUENCE [LARGE SCALE GENOMIC DNA]</scope>
    <source>
        <strain evidence="2 3">DSM 107085</strain>
    </source>
</reference>
<dbReference type="AlphaFoldDB" id="A0A841KEA4"/>
<organism evidence="2 3">
    <name type="scientific">Oleiagrimonas soli</name>
    <dbReference type="NCBI Taxonomy" id="1543381"/>
    <lineage>
        <taxon>Bacteria</taxon>
        <taxon>Pseudomonadati</taxon>
        <taxon>Pseudomonadota</taxon>
        <taxon>Gammaproteobacteria</taxon>
        <taxon>Lysobacterales</taxon>
        <taxon>Rhodanobacteraceae</taxon>
        <taxon>Oleiagrimonas</taxon>
    </lineage>
</organism>
<evidence type="ECO:0000313" key="3">
    <source>
        <dbReference type="Proteomes" id="UP000560000"/>
    </source>
</evidence>
<comment type="caution">
    <text evidence="2">The sequence shown here is derived from an EMBL/GenBank/DDBJ whole genome shotgun (WGS) entry which is preliminary data.</text>
</comment>
<evidence type="ECO:0000313" key="2">
    <source>
        <dbReference type="EMBL" id="MBB6183953.1"/>
    </source>
</evidence>
<name>A0A841KEA4_9GAMM</name>
<dbReference type="Proteomes" id="UP000560000">
    <property type="component" value="Unassembled WGS sequence"/>
</dbReference>
<gene>
    <name evidence="2" type="ORF">HNQ86_001298</name>
</gene>